<dbReference type="Gene3D" id="3.40.630.10">
    <property type="entry name" value="Zn peptidases"/>
    <property type="match status" value="1"/>
</dbReference>
<dbReference type="PANTHER" id="PTHR43808">
    <property type="entry name" value="ACETYLORNITHINE DEACETYLASE"/>
    <property type="match status" value="1"/>
</dbReference>
<dbReference type="PIRSF" id="PIRSF010386">
    <property type="entry name" value="RocB"/>
    <property type="match status" value="1"/>
</dbReference>
<comment type="caution">
    <text evidence="1">The sequence shown here is derived from an EMBL/GenBank/DDBJ whole genome shotgun (WGS) entry which is preliminary data.</text>
</comment>
<gene>
    <name evidence="1" type="ORF">J2Z22_000467</name>
</gene>
<dbReference type="PANTHER" id="PTHR43808:SF27">
    <property type="entry name" value="PROTEIN ROCB"/>
    <property type="match status" value="1"/>
</dbReference>
<dbReference type="InterPro" id="IPR002933">
    <property type="entry name" value="Peptidase_M20"/>
</dbReference>
<sequence length="565" mass="63993">MLKWQTKEQLTQLLCELIEIPSITGSEGEKEVPPFIAAQLERLPYFQQHPEHLQVHPTKDGRSYITALVRSDPNVRDTIVLLSHFDVVGVEDYADWKPDAFNPQSLTDKLLAQKDRLPDEVQRGIKDGDWLFGRGVMDMKCGLTLHMSMIERACYGEFDGNLLLLSVPDEEVGSVGMRAAVPTLLEIADRYGLDYKMVLNSEPMFSRHPGDSSLYIYKGTIGKVLPGFLCYGKETHVGEPLAGLNGNYMASRITCEIELDPSFCETVGSEVTPPPTNLIQHGLKKNYSAQTPHRAVTMFNLFLFERTAEQLVEPLISAAKRASLQMEEDYRTRAKYFLEQGMQTIPELEIRIMTYKELHQYASRVYGKDKVEMIIEAVERECREELDEREFTIALVDGLAALCHELAPMIVLFFAPPYYPAVTWKNDLFTGKVVEEIISYAHQHHQIDLADQNFFAAISDLSYVGMPNQSSSHRAFADLMPLWERGYSIPLKELERFVVPVLNLGPIGRDAHKWTERLELNYAFGTLVDLLKTCIRSIFTASELTESGQRSSHSSYHGEVEQIGG</sequence>
<reference evidence="1 2" key="1">
    <citation type="submission" date="2023-07" db="EMBL/GenBank/DDBJ databases">
        <title>Genomic Encyclopedia of Type Strains, Phase IV (KMG-IV): sequencing the most valuable type-strain genomes for metagenomic binning, comparative biology and taxonomic classification.</title>
        <authorList>
            <person name="Goeker M."/>
        </authorList>
    </citation>
    <scope>NUCLEOTIDE SEQUENCE [LARGE SCALE GENOMIC DNA]</scope>
    <source>
        <strain evidence="1 2">T98</strain>
    </source>
</reference>
<proteinExistence type="predicted"/>
<dbReference type="InterPro" id="IPR050072">
    <property type="entry name" value="Peptidase_M20A"/>
</dbReference>
<accession>A0ABU3H2B1</accession>
<organism evidence="1 2">
    <name type="scientific">Paenibacillus forsythiae</name>
    <dbReference type="NCBI Taxonomy" id="365616"/>
    <lineage>
        <taxon>Bacteria</taxon>
        <taxon>Bacillati</taxon>
        <taxon>Bacillota</taxon>
        <taxon>Bacilli</taxon>
        <taxon>Bacillales</taxon>
        <taxon>Paenibacillaceae</taxon>
        <taxon>Paenibacillus</taxon>
    </lineage>
</organism>
<protein>
    <submittedName>
        <fullName evidence="1">Arginine utilization protein RocB</fullName>
    </submittedName>
</protein>
<dbReference type="Proteomes" id="UP001248709">
    <property type="component" value="Unassembled WGS sequence"/>
</dbReference>
<dbReference type="EMBL" id="JAUSUY010000002">
    <property type="protein sequence ID" value="MDT3424954.1"/>
    <property type="molecule type" value="Genomic_DNA"/>
</dbReference>
<dbReference type="RefSeq" id="WP_025700589.1">
    <property type="nucleotide sequence ID" value="NZ_JAUSUY010000002.1"/>
</dbReference>
<dbReference type="SUPFAM" id="SSF53187">
    <property type="entry name" value="Zn-dependent exopeptidases"/>
    <property type="match status" value="1"/>
</dbReference>
<dbReference type="InterPro" id="IPR012166">
    <property type="entry name" value="Uncharacterised_RocB"/>
</dbReference>
<evidence type="ECO:0000313" key="2">
    <source>
        <dbReference type="Proteomes" id="UP001248709"/>
    </source>
</evidence>
<dbReference type="Pfam" id="PF01546">
    <property type="entry name" value="Peptidase_M20"/>
    <property type="match status" value="1"/>
</dbReference>
<keyword evidence="2" id="KW-1185">Reference proteome</keyword>
<name>A0ABU3H2B1_9BACL</name>
<evidence type="ECO:0000313" key="1">
    <source>
        <dbReference type="EMBL" id="MDT3424954.1"/>
    </source>
</evidence>